<sequence length="53" mass="5891">MSAKGVYHLPLLDAMQVANLSWKHISCKTIMNCWKHTQIIAALNQQPPSSSTP</sequence>
<reference evidence="1" key="1">
    <citation type="submission" date="2013-11" db="EMBL/GenBank/DDBJ databases">
        <title>Genome sequence of the fusiform rust pathogen reveals effectors for host alternation and coevolution with pine.</title>
        <authorList>
            <consortium name="DOE Joint Genome Institute"/>
            <person name="Smith K."/>
            <person name="Pendleton A."/>
            <person name="Kubisiak T."/>
            <person name="Anderson C."/>
            <person name="Salamov A."/>
            <person name="Aerts A."/>
            <person name="Riley R."/>
            <person name="Clum A."/>
            <person name="Lindquist E."/>
            <person name="Ence D."/>
            <person name="Campbell M."/>
            <person name="Kronenberg Z."/>
            <person name="Feau N."/>
            <person name="Dhillon B."/>
            <person name="Hamelin R."/>
            <person name="Burleigh J."/>
            <person name="Smith J."/>
            <person name="Yandell M."/>
            <person name="Nelson C."/>
            <person name="Grigoriev I."/>
            <person name="Davis J."/>
        </authorList>
    </citation>
    <scope>NUCLEOTIDE SEQUENCE</scope>
    <source>
        <strain evidence="1">G11</strain>
    </source>
</reference>
<protein>
    <submittedName>
        <fullName evidence="1">Uncharacterized protein</fullName>
    </submittedName>
</protein>
<keyword evidence="2" id="KW-1185">Reference proteome</keyword>
<organism evidence="1 2">
    <name type="scientific">Cronartium quercuum f. sp. fusiforme G11</name>
    <dbReference type="NCBI Taxonomy" id="708437"/>
    <lineage>
        <taxon>Eukaryota</taxon>
        <taxon>Fungi</taxon>
        <taxon>Dikarya</taxon>
        <taxon>Basidiomycota</taxon>
        <taxon>Pucciniomycotina</taxon>
        <taxon>Pucciniomycetes</taxon>
        <taxon>Pucciniales</taxon>
        <taxon>Coleosporiaceae</taxon>
        <taxon>Cronartium</taxon>
    </lineage>
</organism>
<name>A0A9P6TBP1_9BASI</name>
<evidence type="ECO:0000313" key="2">
    <source>
        <dbReference type="Proteomes" id="UP000886653"/>
    </source>
</evidence>
<gene>
    <name evidence="1" type="ORF">CROQUDRAFT_704576</name>
</gene>
<dbReference type="AlphaFoldDB" id="A0A9P6TBP1"/>
<dbReference type="Proteomes" id="UP000886653">
    <property type="component" value="Unassembled WGS sequence"/>
</dbReference>
<comment type="caution">
    <text evidence="1">The sequence shown here is derived from an EMBL/GenBank/DDBJ whole genome shotgun (WGS) entry which is preliminary data.</text>
</comment>
<proteinExistence type="predicted"/>
<dbReference type="OrthoDB" id="162969at2759"/>
<dbReference type="EMBL" id="MU167269">
    <property type="protein sequence ID" value="KAG0145884.1"/>
    <property type="molecule type" value="Genomic_DNA"/>
</dbReference>
<evidence type="ECO:0000313" key="1">
    <source>
        <dbReference type="EMBL" id="KAG0145884.1"/>
    </source>
</evidence>
<accession>A0A9P6TBP1</accession>
<feature type="non-terminal residue" evidence="1">
    <location>
        <position position="53"/>
    </location>
</feature>